<dbReference type="PANTHER" id="PTHR11573">
    <property type="entry name" value="RIBONUCLEOSIDE-DIPHOSPHATE REDUCTASE LARGE CHAIN"/>
    <property type="match status" value="1"/>
</dbReference>
<dbReference type="PANTHER" id="PTHR11573:SF6">
    <property type="entry name" value="RIBONUCLEOSIDE-DIPHOSPHATE REDUCTASE LARGE SUBUNIT"/>
    <property type="match status" value="1"/>
</dbReference>
<dbReference type="NCBIfam" id="TIGR02506">
    <property type="entry name" value="NrdE_NrdA"/>
    <property type="match status" value="1"/>
</dbReference>
<comment type="function">
    <text evidence="10">Provides the precursors necessary for DNA synthesis. Catalyzes the biosynthesis of deoxyribonucleotides from the corresponding ribonucleotides.</text>
</comment>
<comment type="similarity">
    <text evidence="1 10">Belongs to the ribonucleoside diphosphate reductase large chain family.</text>
</comment>
<evidence type="ECO:0000256" key="2">
    <source>
        <dbReference type="ARBA" id="ARBA00012274"/>
    </source>
</evidence>
<dbReference type="SUPFAM" id="SSF51998">
    <property type="entry name" value="PFL-like glycyl radical enzymes"/>
    <property type="match status" value="1"/>
</dbReference>
<dbReference type="Pfam" id="PF03477">
    <property type="entry name" value="ATP-cone"/>
    <property type="match status" value="1"/>
</dbReference>
<organism evidence="12 13">
    <name type="scientific">Ralstonia pickettii</name>
    <name type="common">Burkholderia pickettii</name>
    <dbReference type="NCBI Taxonomy" id="329"/>
    <lineage>
        <taxon>Bacteria</taxon>
        <taxon>Pseudomonadati</taxon>
        <taxon>Pseudomonadota</taxon>
        <taxon>Betaproteobacteria</taxon>
        <taxon>Burkholderiales</taxon>
        <taxon>Burkholderiaceae</taxon>
        <taxon>Ralstonia</taxon>
    </lineage>
</organism>
<feature type="domain" description="ATP-cone" evidence="11">
    <location>
        <begin position="1"/>
        <end position="90"/>
    </location>
</feature>
<dbReference type="InterPro" id="IPR008926">
    <property type="entry name" value="RNR_R1-su_N"/>
</dbReference>
<dbReference type="PROSITE" id="PS51161">
    <property type="entry name" value="ATP_CONE"/>
    <property type="match status" value="1"/>
</dbReference>
<evidence type="ECO:0000256" key="9">
    <source>
        <dbReference type="PROSITE-ProRule" id="PRU00492"/>
    </source>
</evidence>
<protein>
    <recommendedName>
        <fullName evidence="2 10">Ribonucleoside-diphosphate reductase</fullName>
        <ecNumber evidence="2 10">1.17.4.1</ecNumber>
    </recommendedName>
</protein>
<dbReference type="PRINTS" id="PR01183">
    <property type="entry name" value="RIBORDTASEM1"/>
</dbReference>
<keyword evidence="7 10" id="KW-0215">Deoxyribonucleotide synthesis</keyword>
<comment type="caution">
    <text evidence="12">The sequence shown here is derived from an EMBL/GenBank/DDBJ whole genome shotgun (WGS) entry which is preliminary data.</text>
</comment>
<keyword evidence="5 9" id="KW-0067">ATP-binding</keyword>
<dbReference type="UniPathway" id="UPA00326"/>
<dbReference type="OrthoDB" id="9762933at2"/>
<accession>A0A2N4TXQ8</accession>
<dbReference type="Proteomes" id="UP000234456">
    <property type="component" value="Unassembled WGS sequence"/>
</dbReference>
<dbReference type="GO" id="GO:0005524">
    <property type="term" value="F:ATP binding"/>
    <property type="evidence" value="ECO:0007669"/>
    <property type="project" value="UniProtKB-UniRule"/>
</dbReference>
<reference evidence="12 13" key="1">
    <citation type="submission" date="2017-12" db="EMBL/GenBank/DDBJ databases">
        <title>Draft genome sequence of Ralstonia pickettii 52.</title>
        <authorList>
            <person name="Zheng B."/>
        </authorList>
    </citation>
    <scope>NUCLEOTIDE SEQUENCE [LARGE SCALE GENOMIC DNA]</scope>
    <source>
        <strain evidence="12 13">52</strain>
    </source>
</reference>
<comment type="catalytic activity">
    <reaction evidence="8 10">
        <text>a 2'-deoxyribonucleoside 5'-diphosphate + [thioredoxin]-disulfide + H2O = a ribonucleoside 5'-diphosphate + [thioredoxin]-dithiol</text>
        <dbReference type="Rhea" id="RHEA:23252"/>
        <dbReference type="Rhea" id="RHEA-COMP:10698"/>
        <dbReference type="Rhea" id="RHEA-COMP:10700"/>
        <dbReference type="ChEBI" id="CHEBI:15377"/>
        <dbReference type="ChEBI" id="CHEBI:29950"/>
        <dbReference type="ChEBI" id="CHEBI:50058"/>
        <dbReference type="ChEBI" id="CHEBI:57930"/>
        <dbReference type="ChEBI" id="CHEBI:73316"/>
        <dbReference type="EC" id="1.17.4.1"/>
    </reaction>
</comment>
<evidence type="ECO:0000256" key="3">
    <source>
        <dbReference type="ARBA" id="ARBA00022533"/>
    </source>
</evidence>
<dbReference type="InterPro" id="IPR013509">
    <property type="entry name" value="RNR_lsu_N"/>
</dbReference>
<dbReference type="EMBL" id="PKQE01000001">
    <property type="protein sequence ID" value="PLC44496.1"/>
    <property type="molecule type" value="Genomic_DNA"/>
</dbReference>
<dbReference type="Gene3D" id="3.20.70.20">
    <property type="match status" value="1"/>
</dbReference>
<dbReference type="InterPro" id="IPR005144">
    <property type="entry name" value="ATP-cone_dom"/>
</dbReference>
<evidence type="ECO:0000256" key="4">
    <source>
        <dbReference type="ARBA" id="ARBA00022741"/>
    </source>
</evidence>
<proteinExistence type="inferred from homology"/>
<evidence type="ECO:0000256" key="6">
    <source>
        <dbReference type="ARBA" id="ARBA00023002"/>
    </source>
</evidence>
<sequence length="778" mass="86939">MQVIKRDGTSEPFDATKIDRLTEYATRGLKVDVAALKRETKLLIFDGMSTKDIFDAQVKAAAGRISVEEQDATFVAARFLLSRLYKDVTGGIHYPTLRDYLLEAVSEERVSPLLMGGTAFDLDVLNSMIRPERDLQFTYLGLQTVVDRYLIRRQEKAGVAVAPIIELPQHFFMRVAMGLALAEKPEMRTYWACQFYEVLSSFDFMSSTPTLFNSGTLHSQLSSCYLNTVADQIAADPDEHPFASIYGTIQECALLSKFAGGIGTDWTRVRSEGDPIKSTNGKSSGIVPYIKVWNDTAVAVNQGGKRNGAFAAYLESWHPDLYAFLELKKNSGDDRRRAHDIFPANWIPDLLMERVEQGGMWSFFSPAEYPELHDLYGDAFKVRYETLEAEGKYRFQEPAIEVWKKMLGFLFETGHPWITFKDECNRRNPQQHVGVIHNSNLCTEITLNTSDDETAVCNLGSINLARHVDASHPSGLNVDKLFNTVTVAMRMLDNVIDINFYPSDRARNANLRHRPVGLGIMGYAEWLVAQGIAWESTEHLLKADRMMETVSYFAIGASVKLAAERGAYESFKGSLWDQGILPIDTARKIGTLLHGEAESTLDWDKMAALIAKHGMRNSNCMAIAPTATISNIVGTTPTIEPVFQREYEEGNLSGSFKVIDPCLKYGRPELCVESYDIDQTWLVKAAALRQKWIDQAQSLNLFAKEGTKGRQLSELYLMAWRLGCKTTYYLRSQSSDLAKQRAKSAKKAAAAAAAAPVDAMESEVNLCSIDNPNCESCQ</sequence>
<evidence type="ECO:0000259" key="11">
    <source>
        <dbReference type="PROSITE" id="PS51161"/>
    </source>
</evidence>
<evidence type="ECO:0000256" key="7">
    <source>
        <dbReference type="ARBA" id="ARBA00023116"/>
    </source>
</evidence>
<gene>
    <name evidence="12" type="ORF">C0Q88_07400</name>
</gene>
<evidence type="ECO:0000256" key="1">
    <source>
        <dbReference type="ARBA" id="ARBA00010406"/>
    </source>
</evidence>
<dbReference type="Pfam" id="PF00317">
    <property type="entry name" value="Ribonuc_red_lgN"/>
    <property type="match status" value="1"/>
</dbReference>
<dbReference type="GO" id="GO:0005971">
    <property type="term" value="C:ribonucleoside-diphosphate reductase complex"/>
    <property type="evidence" value="ECO:0007669"/>
    <property type="project" value="TreeGrafter"/>
</dbReference>
<dbReference type="GO" id="GO:0004748">
    <property type="term" value="F:ribonucleoside-diphosphate reductase activity, thioredoxin disulfide as acceptor"/>
    <property type="evidence" value="ECO:0007669"/>
    <property type="project" value="UniProtKB-EC"/>
</dbReference>
<keyword evidence="3" id="KW-0021">Allosteric enzyme</keyword>
<name>A0A2N4TXQ8_RALPI</name>
<evidence type="ECO:0000313" key="13">
    <source>
        <dbReference type="Proteomes" id="UP000234456"/>
    </source>
</evidence>
<dbReference type="SUPFAM" id="SSF48168">
    <property type="entry name" value="R1 subunit of ribonucleotide reductase, N-terminal domain"/>
    <property type="match status" value="1"/>
</dbReference>
<dbReference type="InterPro" id="IPR039718">
    <property type="entry name" value="Rrm1"/>
</dbReference>
<dbReference type="RefSeq" id="WP_102064907.1">
    <property type="nucleotide sequence ID" value="NZ_PKQE01000001.1"/>
</dbReference>
<keyword evidence="4 9" id="KW-0547">Nucleotide-binding</keyword>
<dbReference type="InterPro" id="IPR013346">
    <property type="entry name" value="NrdE_NrdA_C"/>
</dbReference>
<dbReference type="EC" id="1.17.4.1" evidence="2 10"/>
<dbReference type="GO" id="GO:0009263">
    <property type="term" value="P:deoxyribonucleotide biosynthetic process"/>
    <property type="evidence" value="ECO:0007669"/>
    <property type="project" value="UniProtKB-KW"/>
</dbReference>
<dbReference type="InterPro" id="IPR000788">
    <property type="entry name" value="RNR_lg_C"/>
</dbReference>
<evidence type="ECO:0000256" key="10">
    <source>
        <dbReference type="RuleBase" id="RU003410"/>
    </source>
</evidence>
<keyword evidence="6 10" id="KW-0560">Oxidoreductase</keyword>
<dbReference type="Pfam" id="PF02867">
    <property type="entry name" value="Ribonuc_red_lgC"/>
    <property type="match status" value="1"/>
</dbReference>
<evidence type="ECO:0000256" key="8">
    <source>
        <dbReference type="ARBA" id="ARBA00047754"/>
    </source>
</evidence>
<evidence type="ECO:0000313" key="12">
    <source>
        <dbReference type="EMBL" id="PLC44496.1"/>
    </source>
</evidence>
<evidence type="ECO:0000256" key="5">
    <source>
        <dbReference type="ARBA" id="ARBA00022840"/>
    </source>
</evidence>
<dbReference type="CDD" id="cd01679">
    <property type="entry name" value="RNR_I"/>
    <property type="match status" value="1"/>
</dbReference>
<dbReference type="AlphaFoldDB" id="A0A2N4TXQ8"/>